<sequence>MNAFHDFADMTRDYGLVRYFVITVLVATVLVVVLFLWGHVPDPPETPAASPAVTAPQSAAPSSY</sequence>
<dbReference type="AlphaFoldDB" id="Q2W038"/>
<name>Q2W038_PARM1</name>
<proteinExistence type="predicted"/>
<dbReference type="Proteomes" id="UP000007058">
    <property type="component" value="Chromosome"/>
</dbReference>
<keyword evidence="3" id="KW-1185">Reference proteome</keyword>
<evidence type="ECO:0000313" key="3">
    <source>
        <dbReference type="Proteomes" id="UP000007058"/>
    </source>
</evidence>
<accession>Q2W038</accession>
<dbReference type="HOGENOM" id="CLU_2862499_0_0_5"/>
<protein>
    <submittedName>
        <fullName evidence="2">Uncharacterized protein</fullName>
    </submittedName>
</protein>
<gene>
    <name evidence="2" type="ordered locus">amb3983</name>
</gene>
<evidence type="ECO:0000256" key="1">
    <source>
        <dbReference type="SAM" id="MobiDB-lite"/>
    </source>
</evidence>
<feature type="compositionally biased region" description="Polar residues" evidence="1">
    <location>
        <begin position="55"/>
        <end position="64"/>
    </location>
</feature>
<dbReference type="EMBL" id="AP007255">
    <property type="protein sequence ID" value="BAE52787.1"/>
    <property type="molecule type" value="Genomic_DNA"/>
</dbReference>
<dbReference type="STRING" id="342108.amb3983"/>
<evidence type="ECO:0000313" key="2">
    <source>
        <dbReference type="EMBL" id="BAE52787.1"/>
    </source>
</evidence>
<organism evidence="2 3">
    <name type="scientific">Paramagnetospirillum magneticum (strain ATCC 700264 / AMB-1)</name>
    <name type="common">Magnetospirillum magneticum</name>
    <dbReference type="NCBI Taxonomy" id="342108"/>
    <lineage>
        <taxon>Bacteria</taxon>
        <taxon>Pseudomonadati</taxon>
        <taxon>Pseudomonadota</taxon>
        <taxon>Alphaproteobacteria</taxon>
        <taxon>Rhodospirillales</taxon>
        <taxon>Magnetospirillaceae</taxon>
        <taxon>Paramagnetospirillum</taxon>
    </lineage>
</organism>
<reference evidence="2 3" key="1">
    <citation type="journal article" date="2005" name="DNA Res.">
        <title>Complete genome sequence of the facultative anaerobic magnetotactic bacterium Magnetospirillum sp. strain AMB-1.</title>
        <authorList>
            <person name="Matsunaga T."/>
            <person name="Okamura Y."/>
            <person name="Fukuda Y."/>
            <person name="Wahyudi A.T."/>
            <person name="Murase Y."/>
            <person name="Takeyama H."/>
        </authorList>
    </citation>
    <scope>NUCLEOTIDE SEQUENCE [LARGE SCALE GENOMIC DNA]</scope>
    <source>
        <strain evidence="3">ATCC 700264 / AMB-1</strain>
    </source>
</reference>
<dbReference type="KEGG" id="mag:amb3983"/>
<dbReference type="RefSeq" id="WP_011386337.1">
    <property type="nucleotide sequence ID" value="NC_007626.1"/>
</dbReference>
<feature type="region of interest" description="Disordered" evidence="1">
    <location>
        <begin position="45"/>
        <end position="64"/>
    </location>
</feature>